<organism evidence="3 4">
    <name type="scientific">Prymnesium parvum</name>
    <name type="common">Toxic golden alga</name>
    <dbReference type="NCBI Taxonomy" id="97485"/>
    <lineage>
        <taxon>Eukaryota</taxon>
        <taxon>Haptista</taxon>
        <taxon>Haptophyta</taxon>
        <taxon>Prymnesiophyceae</taxon>
        <taxon>Prymnesiales</taxon>
        <taxon>Prymnesiaceae</taxon>
        <taxon>Prymnesium</taxon>
    </lineage>
</organism>
<feature type="coiled-coil region" evidence="1">
    <location>
        <begin position="558"/>
        <end position="585"/>
    </location>
</feature>
<name>A0AB34JDU0_PRYPA</name>
<dbReference type="EMBL" id="JBGBPQ010000010">
    <property type="protein sequence ID" value="KAL1519223.1"/>
    <property type="molecule type" value="Genomic_DNA"/>
</dbReference>
<feature type="region of interest" description="Disordered" evidence="2">
    <location>
        <begin position="705"/>
        <end position="735"/>
    </location>
</feature>
<evidence type="ECO:0000313" key="4">
    <source>
        <dbReference type="Proteomes" id="UP001515480"/>
    </source>
</evidence>
<sequence length="1032" mass="114478">MGQGVAGARVRVWMVREWQGLASMLGEGEMVATLDASRRRLERMVEEHAAEVSMLTAEIDARTAAAHEAHAQLAEAEAKLRAARRDTSGESFEVGVIQLRAELAAAEVCPPLPIDSSTLAATEAEVADRQAINAVLERKLATQAEVVAALQVRAAPDLQAYPLDARANDPQAAIAERDAMLAEQRAIVKEREGKVSERDVSISEKEIVISTLESKAAEREVLVTEFQREIARKDEKIRSLEQEMHKQRPEDHRRAAEREHVVAELQAEVSRHNESISALENALMTRDDTIQAQRTVNAELEAALATTKLNISELIAQRNDSLRSKDIAEVSRQLVVARSLRLREQRLGARAAIALLRRVASARASDSAHAQRELGAAQLLLDLEARVRQRVLLLAAQVREAELSEALMGSQAQAASKMHARLRNEGTNNYWWHTYRCNGSWKGYCSVRLVQLEDAKAQEERLWRQLAQAATPEWEMIAQQREAELCEQLEASESQLALALEKLQSLGVDLGDLAISLRAKEPGRSTEGARLRPIEGVAEKQSRRMVEERRLERVARIAAAESAAFEEAASKVAEMEEEASKLSAAQAERRLTLKRSDASNVNFVRAVGLLGDRCIAARRRECLLRAFFRLRCPSRDAERSASATLRAGDLASAAHPPLQLEPQAEMDEILEQARRAKIQTLAIEKEAQGETSAERAALELMRASKASADDARARAEEAEAQSRRMKARAEHAEQSRVVLTERAERAEAEALRLQAESHLLSRQLMEALQDARKAEATGVATAAAAAVREASAREELTLSQEREKVLKEEISQLLIQAESHLDTEQEPQMERMLAIKLIGDRSVAARKNNLKMRALFALRSHALLQSVDAVIQTDRTIGTSATHPSAELSHGADARLHNELSALQTQLADAKAKQALDARLALEERHAFGEIISQQQSELEAVQNRRTHMQACQAILNQQTREALRQRNAAFFTAQKLVTTFAPRLERRRVASVAFQAIVFYSQMSKKLRLARREAEIEAANSSSRNTRSSQV</sequence>
<feature type="coiled-coil region" evidence="1">
    <location>
        <begin position="223"/>
        <end position="317"/>
    </location>
</feature>
<dbReference type="Proteomes" id="UP001515480">
    <property type="component" value="Unassembled WGS sequence"/>
</dbReference>
<evidence type="ECO:0000313" key="3">
    <source>
        <dbReference type="EMBL" id="KAL1519223.1"/>
    </source>
</evidence>
<evidence type="ECO:0000256" key="2">
    <source>
        <dbReference type="SAM" id="MobiDB-lite"/>
    </source>
</evidence>
<protein>
    <submittedName>
        <fullName evidence="3">Uncharacterized protein</fullName>
    </submittedName>
</protein>
<comment type="caution">
    <text evidence="3">The sequence shown here is derived from an EMBL/GenBank/DDBJ whole genome shotgun (WGS) entry which is preliminary data.</text>
</comment>
<dbReference type="AlphaFoldDB" id="A0AB34JDU0"/>
<gene>
    <name evidence="3" type="ORF">AB1Y20_003482</name>
</gene>
<keyword evidence="4" id="KW-1185">Reference proteome</keyword>
<evidence type="ECO:0000256" key="1">
    <source>
        <dbReference type="SAM" id="Coils"/>
    </source>
</evidence>
<feature type="coiled-coil region" evidence="1">
    <location>
        <begin position="31"/>
        <end position="86"/>
    </location>
</feature>
<reference evidence="3 4" key="1">
    <citation type="journal article" date="2024" name="Science">
        <title>Giant polyketide synthase enzymes in the biosynthesis of giant marine polyether toxins.</title>
        <authorList>
            <person name="Fallon T.R."/>
            <person name="Shende V.V."/>
            <person name="Wierzbicki I.H."/>
            <person name="Pendleton A.L."/>
            <person name="Watervoot N.F."/>
            <person name="Auber R.P."/>
            <person name="Gonzalez D.J."/>
            <person name="Wisecaver J.H."/>
            <person name="Moore B.S."/>
        </authorList>
    </citation>
    <scope>NUCLEOTIDE SEQUENCE [LARGE SCALE GENOMIC DNA]</scope>
    <source>
        <strain evidence="3 4">12B1</strain>
    </source>
</reference>
<proteinExistence type="predicted"/>
<accession>A0AB34JDU0</accession>
<feature type="compositionally biased region" description="Basic and acidic residues" evidence="2">
    <location>
        <begin position="707"/>
        <end position="735"/>
    </location>
</feature>
<keyword evidence="1" id="KW-0175">Coiled coil</keyword>